<dbReference type="PANTHER" id="PTHR33408">
    <property type="entry name" value="TRANSPOSASE"/>
    <property type="match status" value="1"/>
</dbReference>
<accession>A0ABW9EGV4</accession>
<dbReference type="PANTHER" id="PTHR33408:SF2">
    <property type="entry name" value="TRANSPOSASE DDE DOMAIN-CONTAINING PROTEIN"/>
    <property type="match status" value="1"/>
</dbReference>
<keyword evidence="2" id="KW-1185">Reference proteome</keyword>
<evidence type="ECO:0000313" key="1">
    <source>
        <dbReference type="EMBL" id="MFM0718268.1"/>
    </source>
</evidence>
<reference evidence="1 2" key="1">
    <citation type="journal article" date="2024" name="Chem. Sci.">
        <title>Discovery of megapolipeptins by genome mining of a Burkholderiales bacteria collection.</title>
        <authorList>
            <person name="Paulo B.S."/>
            <person name="Recchia M.J.J."/>
            <person name="Lee S."/>
            <person name="Fergusson C.H."/>
            <person name="Romanowski S.B."/>
            <person name="Hernandez A."/>
            <person name="Krull N."/>
            <person name="Liu D.Y."/>
            <person name="Cavanagh H."/>
            <person name="Bos A."/>
            <person name="Gray C.A."/>
            <person name="Murphy B.T."/>
            <person name="Linington R.G."/>
            <person name="Eustaquio A.S."/>
        </authorList>
    </citation>
    <scope>NUCLEOTIDE SEQUENCE [LARGE SCALE GENOMIC DNA]</scope>
    <source>
        <strain evidence="1 2">RL17-350-BIC-E</strain>
    </source>
</reference>
<dbReference type="EMBL" id="JAQQCL010000013">
    <property type="protein sequence ID" value="MFM0718268.1"/>
    <property type="molecule type" value="Genomic_DNA"/>
</dbReference>
<dbReference type="RefSeq" id="WP_408154154.1">
    <property type="nucleotide sequence ID" value="NZ_JAQQCL010000013.1"/>
</dbReference>
<comment type="caution">
    <text evidence="1">The sequence shown here is derived from an EMBL/GenBank/DDBJ whole genome shotgun (WGS) entry which is preliminary data.</text>
</comment>
<sequence>MQLQAARLPSRGAAQDLFIYGDLNRVQSSSRLERECQRIVESVWLPSRLGPDFETIAEFGRSRGDGVRKVCHRFTLIRRDLDLVIQAVVVTDSSKFKAVNNGDNDFTSNSIALRQEQPEQRVQRYLGGGGYRRSCLASRAGRED</sequence>
<protein>
    <submittedName>
        <fullName evidence="1">Uncharacterized protein</fullName>
    </submittedName>
</protein>
<gene>
    <name evidence="1" type="ORF">PQQ73_18215</name>
</gene>
<dbReference type="Proteomes" id="UP001629392">
    <property type="component" value="Unassembled WGS sequence"/>
</dbReference>
<organism evidence="1 2">
    <name type="scientific">Paraburkholderia strydomiana</name>
    <dbReference type="NCBI Taxonomy" id="1245417"/>
    <lineage>
        <taxon>Bacteria</taxon>
        <taxon>Pseudomonadati</taxon>
        <taxon>Pseudomonadota</taxon>
        <taxon>Betaproteobacteria</taxon>
        <taxon>Burkholderiales</taxon>
        <taxon>Burkholderiaceae</taxon>
        <taxon>Paraburkholderia</taxon>
    </lineage>
</organism>
<proteinExistence type="predicted"/>
<evidence type="ECO:0000313" key="2">
    <source>
        <dbReference type="Proteomes" id="UP001629392"/>
    </source>
</evidence>
<name>A0ABW9EGV4_9BURK</name>